<feature type="signal peptide" evidence="2">
    <location>
        <begin position="1"/>
        <end position="32"/>
    </location>
</feature>
<keyword evidence="4" id="KW-1185">Reference proteome</keyword>
<dbReference type="PANTHER" id="PTHR35548">
    <property type="entry name" value="EXPRESSED PROTEIN"/>
    <property type="match status" value="1"/>
</dbReference>
<organism evidence="3 4">
    <name type="scientific">Klebsormidium nitens</name>
    <name type="common">Green alga</name>
    <name type="synonym">Ulothrix nitens</name>
    <dbReference type="NCBI Taxonomy" id="105231"/>
    <lineage>
        <taxon>Eukaryota</taxon>
        <taxon>Viridiplantae</taxon>
        <taxon>Streptophyta</taxon>
        <taxon>Klebsormidiophyceae</taxon>
        <taxon>Klebsormidiales</taxon>
        <taxon>Klebsormidiaceae</taxon>
        <taxon>Klebsormidium</taxon>
    </lineage>
</organism>
<dbReference type="AlphaFoldDB" id="A0A1Y1HIU7"/>
<name>A0A1Y1HIU7_KLENI</name>
<reference evidence="3 4" key="1">
    <citation type="journal article" date="2014" name="Nat. Commun.">
        <title>Klebsormidium flaccidum genome reveals primary factors for plant terrestrial adaptation.</title>
        <authorList>
            <person name="Hori K."/>
            <person name="Maruyama F."/>
            <person name="Fujisawa T."/>
            <person name="Togashi T."/>
            <person name="Yamamoto N."/>
            <person name="Seo M."/>
            <person name="Sato S."/>
            <person name="Yamada T."/>
            <person name="Mori H."/>
            <person name="Tajima N."/>
            <person name="Moriyama T."/>
            <person name="Ikeuchi M."/>
            <person name="Watanabe M."/>
            <person name="Wada H."/>
            <person name="Kobayashi K."/>
            <person name="Saito M."/>
            <person name="Masuda T."/>
            <person name="Sasaki-Sekimoto Y."/>
            <person name="Mashiguchi K."/>
            <person name="Awai K."/>
            <person name="Shimojima M."/>
            <person name="Masuda S."/>
            <person name="Iwai M."/>
            <person name="Nobusawa T."/>
            <person name="Narise T."/>
            <person name="Kondo S."/>
            <person name="Saito H."/>
            <person name="Sato R."/>
            <person name="Murakawa M."/>
            <person name="Ihara Y."/>
            <person name="Oshima-Yamada Y."/>
            <person name="Ohtaka K."/>
            <person name="Satoh M."/>
            <person name="Sonobe K."/>
            <person name="Ishii M."/>
            <person name="Ohtani R."/>
            <person name="Kanamori-Sato M."/>
            <person name="Honoki R."/>
            <person name="Miyazaki D."/>
            <person name="Mochizuki H."/>
            <person name="Umetsu J."/>
            <person name="Higashi K."/>
            <person name="Shibata D."/>
            <person name="Kamiya Y."/>
            <person name="Sato N."/>
            <person name="Nakamura Y."/>
            <person name="Tabata S."/>
            <person name="Ida S."/>
            <person name="Kurokawa K."/>
            <person name="Ohta H."/>
        </authorList>
    </citation>
    <scope>NUCLEOTIDE SEQUENCE [LARGE SCALE GENOMIC DNA]</scope>
    <source>
        <strain evidence="3 4">NIES-2285</strain>
    </source>
</reference>
<evidence type="ECO:0000256" key="2">
    <source>
        <dbReference type="SAM" id="SignalP"/>
    </source>
</evidence>
<proteinExistence type="predicted"/>
<dbReference type="InterPro" id="IPR038934">
    <property type="entry name" value="At5g64816-like"/>
</dbReference>
<evidence type="ECO:0000256" key="1">
    <source>
        <dbReference type="SAM" id="MobiDB-lite"/>
    </source>
</evidence>
<dbReference type="PANTHER" id="PTHR35548:SF1">
    <property type="entry name" value="EXPRESSED PROTEIN"/>
    <property type="match status" value="1"/>
</dbReference>
<accession>A0A1Y1HIU7</accession>
<dbReference type="EMBL" id="DF236953">
    <property type="protein sequence ID" value="GAQ77803.1"/>
    <property type="molecule type" value="Genomic_DNA"/>
</dbReference>
<sequence length="137" mass="14993">MRDVCRSPRPQCGMGWWAALAVVHGLGALAHARPARAAEDASDKWLSRRDDGKKDGTEADTWVCERVCTTKKLLSAVGSFAKDPIAGTCVTVCGVSSRDACEEACEKVVCLNPHHVPEWNEVCLKRCTNECLRLHKS</sequence>
<evidence type="ECO:0000313" key="4">
    <source>
        <dbReference type="Proteomes" id="UP000054558"/>
    </source>
</evidence>
<feature type="region of interest" description="Disordered" evidence="1">
    <location>
        <begin position="38"/>
        <end position="57"/>
    </location>
</feature>
<feature type="chain" id="PRO_5013390552" evidence="2">
    <location>
        <begin position="33"/>
        <end position="137"/>
    </location>
</feature>
<dbReference type="OrthoDB" id="1875050at2759"/>
<protein>
    <submittedName>
        <fullName evidence="3">Uncharacterized protein</fullName>
    </submittedName>
</protein>
<dbReference type="Proteomes" id="UP000054558">
    <property type="component" value="Unassembled WGS sequence"/>
</dbReference>
<evidence type="ECO:0000313" key="3">
    <source>
        <dbReference type="EMBL" id="GAQ77803.1"/>
    </source>
</evidence>
<dbReference type="OMA" id="ENFVCER"/>
<gene>
    <name evidence="3" type="ORF">KFL_000040030</name>
</gene>
<keyword evidence="2" id="KW-0732">Signal</keyword>